<dbReference type="Proteomes" id="UP000828251">
    <property type="component" value="Unassembled WGS sequence"/>
</dbReference>
<keyword evidence="1" id="KW-0863">Zinc-finger</keyword>
<accession>A0A9D3W840</accession>
<evidence type="ECO:0000313" key="4">
    <source>
        <dbReference type="Proteomes" id="UP000828251"/>
    </source>
</evidence>
<dbReference type="GO" id="GO:0008270">
    <property type="term" value="F:zinc ion binding"/>
    <property type="evidence" value="ECO:0007669"/>
    <property type="project" value="UniProtKB-KW"/>
</dbReference>
<dbReference type="GO" id="GO:0003676">
    <property type="term" value="F:nucleic acid binding"/>
    <property type="evidence" value="ECO:0007669"/>
    <property type="project" value="InterPro"/>
</dbReference>
<dbReference type="InterPro" id="IPR001878">
    <property type="entry name" value="Znf_CCHC"/>
</dbReference>
<name>A0A9D3W840_9ROSI</name>
<gene>
    <name evidence="3" type="ORF">J1N35_007755</name>
</gene>
<protein>
    <recommendedName>
        <fullName evidence="2">CCHC-type domain-containing protein</fullName>
    </recommendedName>
</protein>
<keyword evidence="1" id="KW-0479">Metal-binding</keyword>
<reference evidence="3 4" key="1">
    <citation type="journal article" date="2021" name="Plant Biotechnol. J.">
        <title>Multi-omics assisted identification of the key and species-specific regulatory components of drought-tolerant mechanisms in Gossypium stocksii.</title>
        <authorList>
            <person name="Yu D."/>
            <person name="Ke L."/>
            <person name="Zhang D."/>
            <person name="Wu Y."/>
            <person name="Sun Y."/>
            <person name="Mei J."/>
            <person name="Sun J."/>
            <person name="Sun Y."/>
        </authorList>
    </citation>
    <scope>NUCLEOTIDE SEQUENCE [LARGE SCALE GENOMIC DNA]</scope>
    <source>
        <strain evidence="4">cv. E1</strain>
        <tissue evidence="3">Leaf</tissue>
    </source>
</reference>
<organism evidence="3 4">
    <name type="scientific">Gossypium stocksii</name>
    <dbReference type="NCBI Taxonomy" id="47602"/>
    <lineage>
        <taxon>Eukaryota</taxon>
        <taxon>Viridiplantae</taxon>
        <taxon>Streptophyta</taxon>
        <taxon>Embryophyta</taxon>
        <taxon>Tracheophyta</taxon>
        <taxon>Spermatophyta</taxon>
        <taxon>Magnoliopsida</taxon>
        <taxon>eudicotyledons</taxon>
        <taxon>Gunneridae</taxon>
        <taxon>Pentapetalae</taxon>
        <taxon>rosids</taxon>
        <taxon>malvids</taxon>
        <taxon>Malvales</taxon>
        <taxon>Malvaceae</taxon>
        <taxon>Malvoideae</taxon>
        <taxon>Gossypium</taxon>
    </lineage>
</organism>
<evidence type="ECO:0000256" key="1">
    <source>
        <dbReference type="PROSITE-ProRule" id="PRU00047"/>
    </source>
</evidence>
<dbReference type="AlphaFoldDB" id="A0A9D3W840"/>
<proteinExistence type="predicted"/>
<evidence type="ECO:0000313" key="3">
    <source>
        <dbReference type="EMBL" id="KAH1114377.1"/>
    </source>
</evidence>
<evidence type="ECO:0000259" key="2">
    <source>
        <dbReference type="PROSITE" id="PS50158"/>
    </source>
</evidence>
<sequence length="97" mass="11138">MYKKRILEAVEDLDRPLVSRVLVNGELVRVEYEALLTICFSCGQYGHLKEICTLPMAEKIFEIREASDNSELSNQASNGESLVFGPWMVVERKTWWG</sequence>
<dbReference type="PROSITE" id="PS50158">
    <property type="entry name" value="ZF_CCHC"/>
    <property type="match status" value="1"/>
</dbReference>
<dbReference type="EMBL" id="JAIQCV010000003">
    <property type="protein sequence ID" value="KAH1114377.1"/>
    <property type="molecule type" value="Genomic_DNA"/>
</dbReference>
<comment type="caution">
    <text evidence="3">The sequence shown here is derived from an EMBL/GenBank/DDBJ whole genome shotgun (WGS) entry which is preliminary data.</text>
</comment>
<feature type="domain" description="CCHC-type" evidence="2">
    <location>
        <begin position="39"/>
        <end position="52"/>
    </location>
</feature>
<dbReference type="OrthoDB" id="1002340at2759"/>
<keyword evidence="1" id="KW-0862">Zinc</keyword>
<keyword evidence="4" id="KW-1185">Reference proteome</keyword>